<feature type="compositionally biased region" description="Polar residues" evidence="1">
    <location>
        <begin position="70"/>
        <end position="85"/>
    </location>
</feature>
<feature type="region of interest" description="Disordered" evidence="1">
    <location>
        <begin position="70"/>
        <end position="89"/>
    </location>
</feature>
<reference evidence="2" key="1">
    <citation type="submission" date="2021-12" db="EMBL/GenBank/DDBJ databases">
        <authorList>
            <person name="Criscuolo A."/>
        </authorList>
    </citation>
    <scope>NUCLEOTIDE SEQUENCE</scope>
    <source>
        <strain evidence="2">CIP111894</strain>
    </source>
</reference>
<gene>
    <name evidence="2" type="primary">lacE</name>
    <name evidence="2" type="ORF">PAECIP111894_03482</name>
</gene>
<sequence length="485" mass="52489">MRIKIGPNNITKANKDTAKENEYKMIRWRRSRENASIFIIFQTIKGVYVVKKLLSVMLASVVLLSACSTGGTKNETSNPGNSGAEGSSKPKEITVWAWDPAFNIAAMNVAKDAYAKVNPDVTVNVVENAQADIVQKLNTGLNSGSTKGLPNIVLIEDYRAQSFLQAYPDSFYELTDVVKAADFADYKIGPTSVDGKQYGVPFDSGVTGMYVRTDYLEQAGYSLDALQDIDWKQYIEIGKAVKEKTGKSMLTLDPNDLGLIRVMIQSAGAWYTGDDGQTPTIESNPALKEALVMYKEMMDSGIVKVISDWSQFVGAFNGGEVASVPTGNWITPSIKAEASQSGKWAVAPLPKLGTTEGSVHASNLGGSSWYVMNVEGKEAAAEFLSKTFASDAELYQTLNTKVGVIGTLKAAASGEAYSAADEFFKGQKVVSDFAAWTEQIPNVNYGMNTYAIEDIMVVAVQSFLGGKDVDTVLKDAQKQADTQIR</sequence>
<comment type="caution">
    <text evidence="2">The sequence shown here is derived from an EMBL/GenBank/DDBJ whole genome shotgun (WGS) entry which is preliminary data.</text>
</comment>
<proteinExistence type="predicted"/>
<protein>
    <submittedName>
        <fullName evidence="2">Lactose-binding protein</fullName>
    </submittedName>
</protein>
<organism evidence="2 3">
    <name type="scientific">Paenibacillus pseudetheri</name>
    <dbReference type="NCBI Taxonomy" id="2897682"/>
    <lineage>
        <taxon>Bacteria</taxon>
        <taxon>Bacillati</taxon>
        <taxon>Bacillota</taxon>
        <taxon>Bacilli</taxon>
        <taxon>Bacillales</taxon>
        <taxon>Paenibacillaceae</taxon>
        <taxon>Paenibacillus</taxon>
    </lineage>
</organism>
<dbReference type="Proteomes" id="UP000838749">
    <property type="component" value="Unassembled WGS sequence"/>
</dbReference>
<dbReference type="PANTHER" id="PTHR43649">
    <property type="entry name" value="ARABINOSE-BINDING PROTEIN-RELATED"/>
    <property type="match status" value="1"/>
</dbReference>
<dbReference type="InterPro" id="IPR006059">
    <property type="entry name" value="SBP"/>
</dbReference>
<evidence type="ECO:0000256" key="1">
    <source>
        <dbReference type="SAM" id="MobiDB-lite"/>
    </source>
</evidence>
<evidence type="ECO:0000313" key="2">
    <source>
        <dbReference type="EMBL" id="CAH1057324.1"/>
    </source>
</evidence>
<evidence type="ECO:0000313" key="3">
    <source>
        <dbReference type="Proteomes" id="UP000838749"/>
    </source>
</evidence>
<keyword evidence="3" id="KW-1185">Reference proteome</keyword>
<dbReference type="InterPro" id="IPR050490">
    <property type="entry name" value="Bact_solute-bd_prot1"/>
</dbReference>
<dbReference type="Gene3D" id="3.40.190.10">
    <property type="entry name" value="Periplasmic binding protein-like II"/>
    <property type="match status" value="1"/>
</dbReference>
<dbReference type="PANTHER" id="PTHR43649:SF32">
    <property type="entry name" value="SUGAR BINDING SECRETED PROTEIN"/>
    <property type="match status" value="1"/>
</dbReference>
<dbReference type="EMBL" id="CAKMAB010000018">
    <property type="protein sequence ID" value="CAH1057324.1"/>
    <property type="molecule type" value="Genomic_DNA"/>
</dbReference>
<name>A0ABM9BER2_9BACL</name>
<dbReference type="Pfam" id="PF13416">
    <property type="entry name" value="SBP_bac_8"/>
    <property type="match status" value="1"/>
</dbReference>
<accession>A0ABM9BER2</accession>
<dbReference type="SUPFAM" id="SSF53850">
    <property type="entry name" value="Periplasmic binding protein-like II"/>
    <property type="match status" value="1"/>
</dbReference>